<dbReference type="OrthoDB" id="440325at2759"/>
<proteinExistence type="predicted"/>
<evidence type="ECO:0000313" key="2">
    <source>
        <dbReference type="Proteomes" id="UP000249056"/>
    </source>
</evidence>
<evidence type="ECO:0008006" key="3">
    <source>
        <dbReference type="Google" id="ProtNLM"/>
    </source>
</evidence>
<comment type="caution">
    <text evidence="1">The sequence shown here is derived from an EMBL/GenBank/DDBJ whole genome shotgun (WGS) entry which is preliminary data.</text>
</comment>
<dbReference type="EMBL" id="QKRW01000010">
    <property type="protein sequence ID" value="RAL65416.1"/>
    <property type="molecule type" value="Genomic_DNA"/>
</dbReference>
<accession>A0A395IZI9</accession>
<reference evidence="1 2" key="1">
    <citation type="submission" date="2018-06" db="EMBL/GenBank/DDBJ databases">
        <title>Genome Sequence of the Brown Rot Fungal Pathogen Monilinia fructigena.</title>
        <authorList>
            <person name="Landi L."/>
            <person name="De Miccolis Angelini R.M."/>
            <person name="Pollastro S."/>
            <person name="Abate D."/>
            <person name="Faretra F."/>
            <person name="Romanazzi G."/>
        </authorList>
    </citation>
    <scope>NUCLEOTIDE SEQUENCE [LARGE SCALE GENOMIC DNA]</scope>
    <source>
        <strain evidence="1 2">Mfrg269</strain>
    </source>
</reference>
<name>A0A395IZI9_9HELO</name>
<gene>
    <name evidence="1" type="ORF">DID88_000984</name>
</gene>
<dbReference type="InterPro" id="IPR016163">
    <property type="entry name" value="Ald_DH_C"/>
</dbReference>
<sequence>MNFWSFDSYPLPVNSLDEAINIVHSIHATPLAFYPFGTKEETDNLLKNVTSGGATVNDSFFHEANIHSTPSAIVDP</sequence>
<organism evidence="1 2">
    <name type="scientific">Monilinia fructigena</name>
    <dbReference type="NCBI Taxonomy" id="38457"/>
    <lineage>
        <taxon>Eukaryota</taxon>
        <taxon>Fungi</taxon>
        <taxon>Dikarya</taxon>
        <taxon>Ascomycota</taxon>
        <taxon>Pezizomycotina</taxon>
        <taxon>Leotiomycetes</taxon>
        <taxon>Helotiales</taxon>
        <taxon>Sclerotiniaceae</taxon>
        <taxon>Monilinia</taxon>
    </lineage>
</organism>
<evidence type="ECO:0000313" key="1">
    <source>
        <dbReference type="EMBL" id="RAL65416.1"/>
    </source>
</evidence>
<keyword evidence="2" id="KW-1185">Reference proteome</keyword>
<dbReference type="GO" id="GO:0016620">
    <property type="term" value="F:oxidoreductase activity, acting on the aldehyde or oxo group of donors, NAD or NADP as acceptor"/>
    <property type="evidence" value="ECO:0007669"/>
    <property type="project" value="InterPro"/>
</dbReference>
<dbReference type="Gene3D" id="3.40.309.10">
    <property type="entry name" value="Aldehyde Dehydrogenase, Chain A, domain 2"/>
    <property type="match status" value="1"/>
</dbReference>
<dbReference type="Proteomes" id="UP000249056">
    <property type="component" value="Unassembled WGS sequence"/>
</dbReference>
<protein>
    <recommendedName>
        <fullName evidence="3">Aldehyde dehydrogenase domain-containing protein</fullName>
    </recommendedName>
</protein>
<dbReference type="AlphaFoldDB" id="A0A395IZI9"/>